<dbReference type="CDD" id="cd04301">
    <property type="entry name" value="NAT_SF"/>
    <property type="match status" value="1"/>
</dbReference>
<dbReference type="GO" id="GO:0016747">
    <property type="term" value="F:acyltransferase activity, transferring groups other than amino-acyl groups"/>
    <property type="evidence" value="ECO:0007669"/>
    <property type="project" value="InterPro"/>
</dbReference>
<dbReference type="OrthoDB" id="9782266at2"/>
<evidence type="ECO:0000259" key="1">
    <source>
        <dbReference type="Pfam" id="PF00583"/>
    </source>
</evidence>
<dbReference type="Proteomes" id="UP000220904">
    <property type="component" value="Unassembled WGS sequence"/>
</dbReference>
<dbReference type="Pfam" id="PF00583">
    <property type="entry name" value="Acetyltransf_1"/>
    <property type="match status" value="1"/>
</dbReference>
<dbReference type="Gene3D" id="3.40.630.30">
    <property type="match status" value="1"/>
</dbReference>
<comment type="caution">
    <text evidence="2">The sequence shown here is derived from an EMBL/GenBank/DDBJ whole genome shotgun (WGS) entry which is preliminary data.</text>
</comment>
<reference evidence="2 3" key="1">
    <citation type="journal article" date="2017" name="Front. Microbiol.">
        <title>New Insights into the Diversity of the Genus Faecalibacterium.</title>
        <authorList>
            <person name="Benevides L."/>
            <person name="Burman S."/>
            <person name="Martin R."/>
            <person name="Robert V."/>
            <person name="Thomas M."/>
            <person name="Miquel S."/>
            <person name="Chain F."/>
            <person name="Sokol H."/>
            <person name="Bermudez-Humaran L.G."/>
            <person name="Morrison M."/>
            <person name="Langella P."/>
            <person name="Azevedo V.A."/>
            <person name="Chatel J.M."/>
            <person name="Soares S."/>
        </authorList>
    </citation>
    <scope>NUCLEOTIDE SEQUENCE [LARGE SCALE GENOMIC DNA]</scope>
    <source>
        <strain evidence="2 3">AHMP21</strain>
    </source>
</reference>
<evidence type="ECO:0000313" key="3">
    <source>
        <dbReference type="Proteomes" id="UP000220904"/>
    </source>
</evidence>
<protein>
    <recommendedName>
        <fullName evidence="1">N-acetyltransferase domain-containing protein</fullName>
    </recommendedName>
</protein>
<dbReference type="InterPro" id="IPR000182">
    <property type="entry name" value="GNAT_dom"/>
</dbReference>
<dbReference type="SUPFAM" id="SSF55729">
    <property type="entry name" value="Acyl-CoA N-acyltransferases (Nat)"/>
    <property type="match status" value="1"/>
</dbReference>
<dbReference type="EMBL" id="NOUV01000014">
    <property type="protein sequence ID" value="PDX86364.1"/>
    <property type="molecule type" value="Genomic_DNA"/>
</dbReference>
<dbReference type="InterPro" id="IPR016181">
    <property type="entry name" value="Acyl_CoA_acyltransferase"/>
</dbReference>
<dbReference type="RefSeq" id="WP_097792240.1">
    <property type="nucleotide sequence ID" value="NZ_NOUV01000014.1"/>
</dbReference>
<accession>A0A2A7B4P0</accession>
<name>A0A2A7B4P0_9FIRM</name>
<gene>
    <name evidence="2" type="ORF">CHR60_06315</name>
</gene>
<feature type="domain" description="N-acetyltransferase" evidence="1">
    <location>
        <begin position="50"/>
        <end position="145"/>
    </location>
</feature>
<evidence type="ECO:0000313" key="2">
    <source>
        <dbReference type="EMBL" id="PDX86364.1"/>
    </source>
</evidence>
<dbReference type="AlphaFoldDB" id="A0A2A7B4P0"/>
<sequence>MDYTKFSGAYTVRRLLRDDIPSIFALCEKNPQYYEHCPPFVTPEKIEADMKAMPQRKTGQEQDKYYLGYFDVHQRLVAVMDFIDHYPDAQSGFIGFFMMEKDLQGTGVGSSIITELCACLVQWDYQYIRLGYVDGNEQSRSFWLKNQFTDTGLRDHTNDYTVVVMNRFLTKV</sequence>
<proteinExistence type="predicted"/>
<organism evidence="2 3">
    <name type="scientific">Faecalibacterium prausnitzii</name>
    <dbReference type="NCBI Taxonomy" id="853"/>
    <lineage>
        <taxon>Bacteria</taxon>
        <taxon>Bacillati</taxon>
        <taxon>Bacillota</taxon>
        <taxon>Clostridia</taxon>
        <taxon>Eubacteriales</taxon>
        <taxon>Oscillospiraceae</taxon>
        <taxon>Faecalibacterium</taxon>
    </lineage>
</organism>